<protein>
    <recommendedName>
        <fullName evidence="4">Lipoprotein</fullName>
    </recommendedName>
</protein>
<evidence type="ECO:0000313" key="3">
    <source>
        <dbReference type="Proteomes" id="UP000283633"/>
    </source>
</evidence>
<dbReference type="AlphaFoldDB" id="A0A3R8KJB4"/>
<gene>
    <name evidence="2" type="ORF">D1831_14070</name>
</gene>
<dbReference type="PROSITE" id="PS51257">
    <property type="entry name" value="PROKAR_LIPOPROTEIN"/>
    <property type="match status" value="1"/>
</dbReference>
<proteinExistence type="predicted"/>
<evidence type="ECO:0000256" key="1">
    <source>
        <dbReference type="SAM" id="MobiDB-lite"/>
    </source>
</evidence>
<name>A0A3R8KJB4_9LACO</name>
<feature type="compositionally biased region" description="Basic and acidic residues" evidence="1">
    <location>
        <begin position="277"/>
        <end position="289"/>
    </location>
</feature>
<dbReference type="OrthoDB" id="2288320at2"/>
<dbReference type="Proteomes" id="UP000283633">
    <property type="component" value="Unassembled WGS sequence"/>
</dbReference>
<reference evidence="2 3" key="1">
    <citation type="submission" date="2018-08" db="EMBL/GenBank/DDBJ databases">
        <title>Genome Lactobacillus garii FI11369.</title>
        <authorList>
            <person name="Diaz M."/>
            <person name="Narbad A."/>
        </authorList>
    </citation>
    <scope>NUCLEOTIDE SEQUENCE [LARGE SCALE GENOMIC DNA]</scope>
    <source>
        <strain evidence="2 3">FI11369</strain>
    </source>
</reference>
<evidence type="ECO:0008006" key="4">
    <source>
        <dbReference type="Google" id="ProtNLM"/>
    </source>
</evidence>
<evidence type="ECO:0000313" key="2">
    <source>
        <dbReference type="EMBL" id="RRK09217.1"/>
    </source>
</evidence>
<sequence length="347" mass="37400">MKKAYHWLELLAVVGLVLVGLAACGQKAATTSSGDTGYKNSINKGLDAVAEEKYSKALTYFDNALTQKPKDPKAKAYRDQTQAYIDTRSQLKAGEVQTAVTTVTAGVKITNGAKSLTTKLSELRKTARDDLAEYQKLDKAVTAQLSVTDNNYDADVIKQCEAIDWTKKPYLKKLKVNVNKLLKRADQSSSASSSMTDSSSSTDNKVSATDHKEAVLMRKNIVQSDPGHWDSAALEQVPDSVIVAATNKSNEMGGDPGTTANMIAKQYPNIKKNNSSDTDKSSSESHSEQDDANQVRQVLVGTQGFSKSVLAGIPDSEILNAAKPDFMTNSDIARTAGTLLKKSPNLK</sequence>
<feature type="region of interest" description="Disordered" evidence="1">
    <location>
        <begin position="269"/>
        <end position="293"/>
    </location>
</feature>
<comment type="caution">
    <text evidence="2">The sequence shown here is derived from an EMBL/GenBank/DDBJ whole genome shotgun (WGS) entry which is preliminary data.</text>
</comment>
<feature type="compositionally biased region" description="Low complexity" evidence="1">
    <location>
        <begin position="188"/>
        <end position="203"/>
    </location>
</feature>
<feature type="region of interest" description="Disordered" evidence="1">
    <location>
        <begin position="183"/>
        <end position="210"/>
    </location>
</feature>
<accession>A0A3R8KJB4</accession>
<dbReference type="EMBL" id="QWZQ01000088">
    <property type="protein sequence ID" value="RRK09217.1"/>
    <property type="molecule type" value="Genomic_DNA"/>
</dbReference>
<keyword evidence="3" id="KW-1185">Reference proteome</keyword>
<dbReference type="RefSeq" id="WP_125073424.1">
    <property type="nucleotide sequence ID" value="NZ_QWZQ01000088.1"/>
</dbReference>
<organism evidence="2 3">
    <name type="scientific">Lactiplantibacillus garii</name>
    <dbReference type="NCBI Taxonomy" id="2306423"/>
    <lineage>
        <taxon>Bacteria</taxon>
        <taxon>Bacillati</taxon>
        <taxon>Bacillota</taxon>
        <taxon>Bacilli</taxon>
        <taxon>Lactobacillales</taxon>
        <taxon>Lactobacillaceae</taxon>
        <taxon>Lactiplantibacillus</taxon>
    </lineage>
</organism>